<organism evidence="1 2">
    <name type="scientific">Ancylostoma caninum</name>
    <name type="common">Dog hookworm</name>
    <dbReference type="NCBI Taxonomy" id="29170"/>
    <lineage>
        <taxon>Eukaryota</taxon>
        <taxon>Metazoa</taxon>
        <taxon>Ecdysozoa</taxon>
        <taxon>Nematoda</taxon>
        <taxon>Chromadorea</taxon>
        <taxon>Rhabditida</taxon>
        <taxon>Rhabditina</taxon>
        <taxon>Rhabditomorpha</taxon>
        <taxon>Strongyloidea</taxon>
        <taxon>Ancylostomatidae</taxon>
        <taxon>Ancylostomatinae</taxon>
        <taxon>Ancylostoma</taxon>
    </lineage>
</organism>
<comment type="caution">
    <text evidence="1">The sequence shown here is derived from an EMBL/GenBank/DDBJ whole genome shotgun (WGS) entry which is preliminary data.</text>
</comment>
<dbReference type="EMBL" id="JOJR01000086">
    <property type="protein sequence ID" value="RCN46086.1"/>
    <property type="molecule type" value="Genomic_DNA"/>
</dbReference>
<keyword evidence="2" id="KW-1185">Reference proteome</keyword>
<dbReference type="Proteomes" id="UP000252519">
    <property type="component" value="Unassembled WGS sequence"/>
</dbReference>
<gene>
    <name evidence="1" type="ORF">ANCCAN_07858</name>
</gene>
<accession>A0A368GNZ7</accession>
<proteinExistence type="predicted"/>
<evidence type="ECO:0000313" key="1">
    <source>
        <dbReference type="EMBL" id="RCN46086.1"/>
    </source>
</evidence>
<sequence length="42" mass="4717">MRLSLAGVIAHPWVVGMANQQHIQQHTQQHTHHVTNTLVPTV</sequence>
<protein>
    <submittedName>
        <fullName evidence="1">Uncharacterized protein</fullName>
    </submittedName>
</protein>
<dbReference type="AlphaFoldDB" id="A0A368GNZ7"/>
<evidence type="ECO:0000313" key="2">
    <source>
        <dbReference type="Proteomes" id="UP000252519"/>
    </source>
</evidence>
<reference evidence="1 2" key="1">
    <citation type="submission" date="2014-10" db="EMBL/GenBank/DDBJ databases">
        <title>Draft genome of the hookworm Ancylostoma caninum.</title>
        <authorList>
            <person name="Mitreva M."/>
        </authorList>
    </citation>
    <scope>NUCLEOTIDE SEQUENCE [LARGE SCALE GENOMIC DNA]</scope>
    <source>
        <strain evidence="1 2">Baltimore</strain>
    </source>
</reference>
<name>A0A368GNZ7_ANCCA</name>